<dbReference type="OrthoDB" id="3067134at2759"/>
<feature type="region of interest" description="Disordered" evidence="1">
    <location>
        <begin position="184"/>
        <end position="225"/>
    </location>
</feature>
<name>A0A9P6CYQ5_9AGAR</name>
<feature type="compositionally biased region" description="Polar residues" evidence="1">
    <location>
        <begin position="42"/>
        <end position="57"/>
    </location>
</feature>
<sequence length="385" mass="42622">MAAPKSAPNLTMAEFKKLFSYLTIASNSMLASRGNEAAMKQPMSTPNEQPNNLTPGNQDHEVQPYRRRRRNTVASVLSLKDINLKEITVATTVDDGEGEREYDDSGYFETDFTCAEVKNFPFEFKLPIHKLYQPDEWFKMVKHELEVSKTNYKPLAEQVVYAGAKDDDDDVPLGKDDVAVRFKIPIGPPTGRSRRESFASTRPRNGSLFGSPSSAAPDSPASSVFRSAYPKSPSVQVHKRADIIHPSKKRCVGRRKSMSGLNEGEAGKPSGAWVFNYAISASERPIGGSFTKFPPAPPASPTKKSSFPKYGMLGVKNMPDDLQSADDQLRQVCESTKVPMLTPLDQVTGKERLIARRRAKGNNMDFGYIEMADKFPAKRAFISVA</sequence>
<gene>
    <name evidence="2" type="ORF">BDN70DRAFT_591301</name>
</gene>
<dbReference type="Proteomes" id="UP000807469">
    <property type="component" value="Unassembled WGS sequence"/>
</dbReference>
<feature type="compositionally biased region" description="Polar residues" evidence="1">
    <location>
        <begin position="198"/>
        <end position="210"/>
    </location>
</feature>
<keyword evidence="3" id="KW-1185">Reference proteome</keyword>
<comment type="caution">
    <text evidence="2">The sequence shown here is derived from an EMBL/GenBank/DDBJ whole genome shotgun (WGS) entry which is preliminary data.</text>
</comment>
<protein>
    <submittedName>
        <fullName evidence="2">Uncharacterized protein</fullName>
    </submittedName>
</protein>
<organism evidence="2 3">
    <name type="scientific">Pholiota conissans</name>
    <dbReference type="NCBI Taxonomy" id="109636"/>
    <lineage>
        <taxon>Eukaryota</taxon>
        <taxon>Fungi</taxon>
        <taxon>Dikarya</taxon>
        <taxon>Basidiomycota</taxon>
        <taxon>Agaricomycotina</taxon>
        <taxon>Agaricomycetes</taxon>
        <taxon>Agaricomycetidae</taxon>
        <taxon>Agaricales</taxon>
        <taxon>Agaricineae</taxon>
        <taxon>Strophariaceae</taxon>
        <taxon>Pholiota</taxon>
    </lineage>
</organism>
<feature type="region of interest" description="Disordered" evidence="1">
    <location>
        <begin position="35"/>
        <end position="63"/>
    </location>
</feature>
<accession>A0A9P6CYQ5</accession>
<dbReference type="EMBL" id="MU155135">
    <property type="protein sequence ID" value="KAF9485526.1"/>
    <property type="molecule type" value="Genomic_DNA"/>
</dbReference>
<dbReference type="AlphaFoldDB" id="A0A9P6CYQ5"/>
<feature type="compositionally biased region" description="Low complexity" evidence="1">
    <location>
        <begin position="211"/>
        <end position="223"/>
    </location>
</feature>
<proteinExistence type="predicted"/>
<reference evidence="2" key="1">
    <citation type="submission" date="2020-11" db="EMBL/GenBank/DDBJ databases">
        <authorList>
            <consortium name="DOE Joint Genome Institute"/>
            <person name="Ahrendt S."/>
            <person name="Riley R."/>
            <person name="Andreopoulos W."/>
            <person name="Labutti K."/>
            <person name="Pangilinan J."/>
            <person name="Ruiz-Duenas F.J."/>
            <person name="Barrasa J.M."/>
            <person name="Sanchez-Garcia M."/>
            <person name="Camarero S."/>
            <person name="Miyauchi S."/>
            <person name="Serrano A."/>
            <person name="Linde D."/>
            <person name="Babiker R."/>
            <person name="Drula E."/>
            <person name="Ayuso-Fernandez I."/>
            <person name="Pacheco R."/>
            <person name="Padilla G."/>
            <person name="Ferreira P."/>
            <person name="Barriuso J."/>
            <person name="Kellner H."/>
            <person name="Castanera R."/>
            <person name="Alfaro M."/>
            <person name="Ramirez L."/>
            <person name="Pisabarro A.G."/>
            <person name="Kuo A."/>
            <person name="Tritt A."/>
            <person name="Lipzen A."/>
            <person name="He G."/>
            <person name="Yan M."/>
            <person name="Ng V."/>
            <person name="Cullen D."/>
            <person name="Martin F."/>
            <person name="Rosso M.-N."/>
            <person name="Henrissat B."/>
            <person name="Hibbett D."/>
            <person name="Martinez A.T."/>
            <person name="Grigoriev I.V."/>
        </authorList>
    </citation>
    <scope>NUCLEOTIDE SEQUENCE</scope>
    <source>
        <strain evidence="2">CIRM-BRFM 674</strain>
    </source>
</reference>
<evidence type="ECO:0000256" key="1">
    <source>
        <dbReference type="SAM" id="MobiDB-lite"/>
    </source>
</evidence>
<evidence type="ECO:0000313" key="3">
    <source>
        <dbReference type="Proteomes" id="UP000807469"/>
    </source>
</evidence>
<evidence type="ECO:0000313" key="2">
    <source>
        <dbReference type="EMBL" id="KAF9485526.1"/>
    </source>
</evidence>